<dbReference type="PANTHER" id="PTHR11360:SF290">
    <property type="entry name" value="MONOCARBOXYLATE MFS PERMEASE"/>
    <property type="match status" value="1"/>
</dbReference>
<dbReference type="InterPro" id="IPR050327">
    <property type="entry name" value="Proton-linked_MCT"/>
</dbReference>
<feature type="transmembrane region" description="Helical" evidence="1">
    <location>
        <begin position="83"/>
        <end position="102"/>
    </location>
</feature>
<accession>A0A6J6MN62</accession>
<dbReference type="Gene3D" id="1.20.1250.20">
    <property type="entry name" value="MFS general substrate transporter like domains"/>
    <property type="match status" value="1"/>
</dbReference>
<evidence type="ECO:0000256" key="1">
    <source>
        <dbReference type="SAM" id="Phobius"/>
    </source>
</evidence>
<keyword evidence="1" id="KW-0472">Membrane</keyword>
<protein>
    <submittedName>
        <fullName evidence="3">Unannotated protein</fullName>
    </submittedName>
</protein>
<proteinExistence type="predicted"/>
<keyword evidence="1" id="KW-1133">Transmembrane helix</keyword>
<name>A0A6J6MN62_9ZZZZ</name>
<organism evidence="3">
    <name type="scientific">freshwater metagenome</name>
    <dbReference type="NCBI Taxonomy" id="449393"/>
    <lineage>
        <taxon>unclassified sequences</taxon>
        <taxon>metagenomes</taxon>
        <taxon>ecological metagenomes</taxon>
    </lineage>
</organism>
<feature type="transmembrane region" description="Helical" evidence="1">
    <location>
        <begin position="353"/>
        <end position="376"/>
    </location>
</feature>
<feature type="transmembrane region" description="Helical" evidence="1">
    <location>
        <begin position="16"/>
        <end position="37"/>
    </location>
</feature>
<dbReference type="GO" id="GO:0022857">
    <property type="term" value="F:transmembrane transporter activity"/>
    <property type="evidence" value="ECO:0007669"/>
    <property type="project" value="InterPro"/>
</dbReference>
<dbReference type="InterPro" id="IPR020846">
    <property type="entry name" value="MFS_dom"/>
</dbReference>
<evidence type="ECO:0000259" key="2">
    <source>
        <dbReference type="PROSITE" id="PS50850"/>
    </source>
</evidence>
<feature type="transmembrane region" description="Helical" evidence="1">
    <location>
        <begin position="382"/>
        <end position="403"/>
    </location>
</feature>
<reference evidence="3" key="1">
    <citation type="submission" date="2020-05" db="EMBL/GenBank/DDBJ databases">
        <authorList>
            <person name="Chiriac C."/>
            <person name="Salcher M."/>
            <person name="Ghai R."/>
            <person name="Kavagutti S V."/>
        </authorList>
    </citation>
    <scope>NUCLEOTIDE SEQUENCE</scope>
</reference>
<feature type="transmembrane region" description="Helical" evidence="1">
    <location>
        <begin position="318"/>
        <end position="341"/>
    </location>
</feature>
<dbReference type="Pfam" id="PF07690">
    <property type="entry name" value="MFS_1"/>
    <property type="match status" value="1"/>
</dbReference>
<feature type="domain" description="Major facilitator superfamily (MFS) profile" evidence="2">
    <location>
        <begin position="18"/>
        <end position="408"/>
    </location>
</feature>
<feature type="transmembrane region" description="Helical" evidence="1">
    <location>
        <begin position="49"/>
        <end position="71"/>
    </location>
</feature>
<evidence type="ECO:0000313" key="3">
    <source>
        <dbReference type="EMBL" id="CAB4673823.1"/>
    </source>
</evidence>
<dbReference type="PROSITE" id="PS50850">
    <property type="entry name" value="MFS"/>
    <property type="match status" value="1"/>
</dbReference>
<dbReference type="InterPro" id="IPR036259">
    <property type="entry name" value="MFS_trans_sf"/>
</dbReference>
<keyword evidence="1" id="KW-0812">Transmembrane</keyword>
<feature type="transmembrane region" description="Helical" evidence="1">
    <location>
        <begin position="108"/>
        <end position="131"/>
    </location>
</feature>
<feature type="transmembrane region" description="Helical" evidence="1">
    <location>
        <begin position="176"/>
        <end position="193"/>
    </location>
</feature>
<sequence>MPSSVFKQTKKFPGRWVLGACFTLLTFSSGLGFYGLAVYLQAFSRELGWSVSSISLATTFFFLVGGVAGIPISKFIAKHDVRIMVLGGATLATVALFSMRFVEHRWQLFVVYIFYALGWSASGMGPVTTVVTRWFHVRRASALAIASTGLSMGGIVVTPFIKWILDSQGIRNGSPWLALIWFLGTVPVTLFLLRAFPQPYGWLPDGARAKPGEVADISGTPLNDAVKTKFFRAVTFGYIFALGAQVGGALQLVKLVEERTNRSTAILATVVLSSMSIISRFIAGRIIPRVDMTRFTVGLATLQGLSMASIALNESRIGLLLSIAVFGITIGNMVMMQSLLLAERFGVRDYPRIAARSGLISFSGTALGPLLLGWLYDVAGGYRAAYLAAAICSLLGAAMFSFAGPASVDELTS</sequence>
<dbReference type="InterPro" id="IPR011701">
    <property type="entry name" value="MFS"/>
</dbReference>
<dbReference type="SUPFAM" id="SSF103473">
    <property type="entry name" value="MFS general substrate transporter"/>
    <property type="match status" value="1"/>
</dbReference>
<feature type="transmembrane region" description="Helical" evidence="1">
    <location>
        <begin position="265"/>
        <end position="283"/>
    </location>
</feature>
<dbReference type="PANTHER" id="PTHR11360">
    <property type="entry name" value="MONOCARBOXYLATE TRANSPORTER"/>
    <property type="match status" value="1"/>
</dbReference>
<gene>
    <name evidence="3" type="ORF">UFOPK2292_00950</name>
</gene>
<dbReference type="AlphaFoldDB" id="A0A6J6MN62"/>
<feature type="transmembrane region" description="Helical" evidence="1">
    <location>
        <begin position="230"/>
        <end position="253"/>
    </location>
</feature>
<dbReference type="EMBL" id="CAEZWU010000142">
    <property type="protein sequence ID" value="CAB4673823.1"/>
    <property type="molecule type" value="Genomic_DNA"/>
</dbReference>
<feature type="transmembrane region" description="Helical" evidence="1">
    <location>
        <begin position="143"/>
        <end position="164"/>
    </location>
</feature>